<evidence type="ECO:0000313" key="1">
    <source>
        <dbReference type="EMBL" id="MEQ2189592.1"/>
    </source>
</evidence>
<gene>
    <name evidence="1" type="ORF">GOODEAATRI_026805</name>
</gene>
<dbReference type="EMBL" id="JAHRIO010093343">
    <property type="protein sequence ID" value="MEQ2189592.1"/>
    <property type="molecule type" value="Genomic_DNA"/>
</dbReference>
<keyword evidence="2" id="KW-1185">Reference proteome</keyword>
<dbReference type="Proteomes" id="UP001476798">
    <property type="component" value="Unassembled WGS sequence"/>
</dbReference>
<protein>
    <submittedName>
        <fullName evidence="1">Uncharacterized protein</fullName>
    </submittedName>
</protein>
<comment type="caution">
    <text evidence="1">The sequence shown here is derived from an EMBL/GenBank/DDBJ whole genome shotgun (WGS) entry which is preliminary data.</text>
</comment>
<accession>A0ABV0Q2A6</accession>
<organism evidence="1 2">
    <name type="scientific">Goodea atripinnis</name>
    <dbReference type="NCBI Taxonomy" id="208336"/>
    <lineage>
        <taxon>Eukaryota</taxon>
        <taxon>Metazoa</taxon>
        <taxon>Chordata</taxon>
        <taxon>Craniata</taxon>
        <taxon>Vertebrata</taxon>
        <taxon>Euteleostomi</taxon>
        <taxon>Actinopterygii</taxon>
        <taxon>Neopterygii</taxon>
        <taxon>Teleostei</taxon>
        <taxon>Neoteleostei</taxon>
        <taxon>Acanthomorphata</taxon>
        <taxon>Ovalentaria</taxon>
        <taxon>Atherinomorphae</taxon>
        <taxon>Cyprinodontiformes</taxon>
        <taxon>Goodeidae</taxon>
        <taxon>Goodea</taxon>
    </lineage>
</organism>
<name>A0ABV0Q2A6_9TELE</name>
<proteinExistence type="predicted"/>
<evidence type="ECO:0000313" key="2">
    <source>
        <dbReference type="Proteomes" id="UP001476798"/>
    </source>
</evidence>
<reference evidence="1 2" key="1">
    <citation type="submission" date="2021-06" db="EMBL/GenBank/DDBJ databases">
        <authorList>
            <person name="Palmer J.M."/>
        </authorList>
    </citation>
    <scope>NUCLEOTIDE SEQUENCE [LARGE SCALE GENOMIC DNA]</scope>
    <source>
        <strain evidence="1 2">GA_2019</strain>
        <tissue evidence="1">Muscle</tissue>
    </source>
</reference>
<sequence>MTNSYHLIDHLGRAWDLPALQVPCYWAPTEYSALQKYSPLFSCFVASQPGVKMDCLRVCTISFTEHAYNFEYFFYCEANSKWDKITENFSMHNCSLPKLSAL</sequence>